<dbReference type="EMBL" id="CP000133">
    <property type="protein sequence ID" value="ABC90350.1"/>
    <property type="molecule type" value="Genomic_DNA"/>
</dbReference>
<sequence>MLTLATDIFDDDAVVLNEHGRSALACCRSRWAAAAGMAPSWFNLNSKAAAFSFHLRGHCRRRGRQKRFDARWHLAYGNLWLRGITPAARGSAPASDYPFHFSEEFVSPCFDAGSAPPLSDSSGKVLSLRTR</sequence>
<name>Q2K9Y6_RHIEC</name>
<reference evidence="1 2" key="1">
    <citation type="journal article" date="2006" name="Proc. Natl. Acad. Sci. U.S.A.">
        <title>The partitioned Rhizobium etli genome: genetic and metabolic redundancy in seven interacting replicons.</title>
        <authorList>
            <person name="Gonzalez V."/>
            <person name="Santamaria R.I."/>
            <person name="Bustos P."/>
            <person name="Hernandez-Gonzalez I."/>
            <person name="Medrano-Soto A."/>
            <person name="Moreno-Hagelsieb G."/>
            <person name="Janga S.C."/>
            <person name="Ramirez M.A."/>
            <person name="Jimenez-Jacinto V."/>
            <person name="Collado-Vides J."/>
            <person name="Davila G."/>
        </authorList>
    </citation>
    <scope>NUCLEOTIDE SEQUENCE [LARGE SCALE GENOMIC DNA]</scope>
    <source>
        <strain evidence="2">ATCC 51251 / DSM 11541 / JCM 21823 / NBRC 15573 / CFN 42</strain>
    </source>
</reference>
<evidence type="ECO:0000313" key="2">
    <source>
        <dbReference type="Proteomes" id="UP000001936"/>
    </source>
</evidence>
<proteinExistence type="predicted"/>
<gene>
    <name evidence="1" type="ordered locus">RHE_CH01548</name>
</gene>
<keyword evidence="2" id="KW-1185">Reference proteome</keyword>
<accession>Q2K9Y6</accession>
<evidence type="ECO:0000313" key="1">
    <source>
        <dbReference type="EMBL" id="ABC90350.1"/>
    </source>
</evidence>
<dbReference type="KEGG" id="ret:RHE_CH01548"/>
<dbReference type="HOGENOM" id="CLU_1925873_0_0_5"/>
<protein>
    <submittedName>
        <fullName evidence="1">Uncharacterized protein</fullName>
    </submittedName>
</protein>
<dbReference type="AlphaFoldDB" id="Q2K9Y6"/>
<organism evidence="1 2">
    <name type="scientific">Rhizobium etli (strain ATCC 51251 / DSM 11541 / JCM 21823 / NBRC 15573 / CFN 42)</name>
    <dbReference type="NCBI Taxonomy" id="347834"/>
    <lineage>
        <taxon>Bacteria</taxon>
        <taxon>Pseudomonadati</taxon>
        <taxon>Pseudomonadota</taxon>
        <taxon>Alphaproteobacteria</taxon>
        <taxon>Hyphomicrobiales</taxon>
        <taxon>Rhizobiaceae</taxon>
        <taxon>Rhizobium/Agrobacterium group</taxon>
        <taxon>Rhizobium</taxon>
    </lineage>
</organism>
<dbReference type="Proteomes" id="UP000001936">
    <property type="component" value="Chromosome"/>
</dbReference>